<dbReference type="PANTHER" id="PTHR45947:SF3">
    <property type="entry name" value="SULFOQUINOVOSYL TRANSFERASE SQD2"/>
    <property type="match status" value="1"/>
</dbReference>
<comment type="caution">
    <text evidence="3">The sequence shown here is derived from an EMBL/GenBank/DDBJ whole genome shotgun (WGS) entry which is preliminary data.</text>
</comment>
<dbReference type="OrthoDB" id="7560678at2"/>
<organism evidence="3 4">
    <name type="scientific">Maribacter algicola</name>
    <dbReference type="NCBI Taxonomy" id="2498892"/>
    <lineage>
        <taxon>Bacteria</taxon>
        <taxon>Pseudomonadati</taxon>
        <taxon>Bacteroidota</taxon>
        <taxon>Flavobacteriia</taxon>
        <taxon>Flavobacteriales</taxon>
        <taxon>Flavobacteriaceae</taxon>
        <taxon>Maribacter</taxon>
    </lineage>
</organism>
<dbReference type="CDD" id="cd03801">
    <property type="entry name" value="GT4_PimA-like"/>
    <property type="match status" value="1"/>
</dbReference>
<gene>
    <name evidence="3" type="ORF">DZC72_14400</name>
</gene>
<keyword evidence="4" id="KW-1185">Reference proteome</keyword>
<dbReference type="AlphaFoldDB" id="A0A3R8RZQ7"/>
<dbReference type="Pfam" id="PF13439">
    <property type="entry name" value="Glyco_transf_4"/>
    <property type="match status" value="1"/>
</dbReference>
<dbReference type="PANTHER" id="PTHR45947">
    <property type="entry name" value="SULFOQUINOVOSYL TRANSFERASE SQD2"/>
    <property type="match status" value="1"/>
</dbReference>
<evidence type="ECO:0000313" key="3">
    <source>
        <dbReference type="EMBL" id="RRQ48851.1"/>
    </source>
</evidence>
<dbReference type="Proteomes" id="UP000286990">
    <property type="component" value="Unassembled WGS sequence"/>
</dbReference>
<evidence type="ECO:0000313" key="4">
    <source>
        <dbReference type="Proteomes" id="UP000286990"/>
    </source>
</evidence>
<evidence type="ECO:0000259" key="1">
    <source>
        <dbReference type="Pfam" id="PF00534"/>
    </source>
</evidence>
<name>A0A3R8RZQ7_9FLAO</name>
<dbReference type="InterPro" id="IPR050194">
    <property type="entry name" value="Glycosyltransferase_grp1"/>
</dbReference>
<dbReference type="InterPro" id="IPR001296">
    <property type="entry name" value="Glyco_trans_1"/>
</dbReference>
<reference evidence="4" key="1">
    <citation type="submission" date="2018-08" db="EMBL/GenBank/DDBJ databases">
        <authorList>
            <person name="Khan S.A."/>
            <person name="J S.E."/>
        </authorList>
    </citation>
    <scope>NUCLEOTIDE SEQUENCE [LARGE SCALE GENOMIC DNA]</scope>
    <source>
        <strain evidence="4">PoM-212</strain>
    </source>
</reference>
<accession>A0A3R8RZQ7</accession>
<feature type="domain" description="Glycosyltransferase subfamily 4-like N-terminal" evidence="2">
    <location>
        <begin position="14"/>
        <end position="170"/>
    </location>
</feature>
<reference evidence="4" key="2">
    <citation type="submission" date="2018-12" db="EMBL/GenBank/DDBJ databases">
        <title>Maribacter lutimaris sp. nov., isolated from marine sediment.</title>
        <authorList>
            <person name="Kim K.K."/>
        </authorList>
    </citation>
    <scope>NUCLEOTIDE SEQUENCE [LARGE SCALE GENOMIC DNA]</scope>
    <source>
        <strain evidence="4">PoM-212</strain>
    </source>
</reference>
<dbReference type="RefSeq" id="WP_125223576.1">
    <property type="nucleotide sequence ID" value="NZ_QUSX01000002.1"/>
</dbReference>
<dbReference type="InterPro" id="IPR028098">
    <property type="entry name" value="Glyco_trans_4-like_N"/>
</dbReference>
<dbReference type="EMBL" id="QUSX01000002">
    <property type="protein sequence ID" value="RRQ48851.1"/>
    <property type="molecule type" value="Genomic_DNA"/>
</dbReference>
<dbReference type="GO" id="GO:0016757">
    <property type="term" value="F:glycosyltransferase activity"/>
    <property type="evidence" value="ECO:0007669"/>
    <property type="project" value="InterPro"/>
</dbReference>
<protein>
    <submittedName>
        <fullName evidence="3">Glycosyltransferase family 1 protein</fullName>
    </submittedName>
</protein>
<feature type="domain" description="Glycosyl transferase family 1" evidence="1">
    <location>
        <begin position="185"/>
        <end position="353"/>
    </location>
</feature>
<dbReference type="SUPFAM" id="SSF53756">
    <property type="entry name" value="UDP-Glycosyltransferase/glycogen phosphorylase"/>
    <property type="match status" value="1"/>
</dbReference>
<dbReference type="Pfam" id="PF00534">
    <property type="entry name" value="Glycos_transf_1"/>
    <property type="match status" value="1"/>
</dbReference>
<proteinExistence type="predicted"/>
<sequence length="378" mass="43059">MRIIFIAMRLRRDGFATNVLDLAEGLIKEGHEIHLITTGFLKSEKADEDAYFKSLQRDIQDWGVNMYYFKEPKGNILKKAWMSLVGTVKILYYILTIKADVIHAQSPNTTLFPWLLGKKFVSTVHTDTIRPNFSYKHPHLLIAVSSGSKDFTEKVMGTDPKTVRVVHHGISKRFSEPVPKAEIIELKEKNNIPKDKLIVGFVGRLVKAKGLDVLIEAVANHLPKNTLEKIHLVFVGHYDNSTDEKWLMDLIVNGQLQDRYSILPFQDPKPVYQMFDIFALPSRIDTFGLVAAEAMMSGCCTIRANSYGAEDQIDSGKNGFIFKMDDAKELAEYLNLVINDTDLRERLAEAGKKKALELFTKEKMVKRTVEVYKELQTF</sequence>
<evidence type="ECO:0000259" key="2">
    <source>
        <dbReference type="Pfam" id="PF13439"/>
    </source>
</evidence>
<dbReference type="Gene3D" id="3.40.50.2000">
    <property type="entry name" value="Glycogen Phosphorylase B"/>
    <property type="match status" value="2"/>
</dbReference>